<dbReference type="PANTHER" id="PTHR24320">
    <property type="entry name" value="RETINOL DEHYDROGENASE"/>
    <property type="match status" value="1"/>
</dbReference>
<dbReference type="EMBL" id="JAQQWE010000010">
    <property type="protein sequence ID" value="KAK7937324.1"/>
    <property type="molecule type" value="Genomic_DNA"/>
</dbReference>
<organism evidence="3 4">
    <name type="scientific">Apiospora aurea</name>
    <dbReference type="NCBI Taxonomy" id="335848"/>
    <lineage>
        <taxon>Eukaryota</taxon>
        <taxon>Fungi</taxon>
        <taxon>Dikarya</taxon>
        <taxon>Ascomycota</taxon>
        <taxon>Pezizomycotina</taxon>
        <taxon>Sordariomycetes</taxon>
        <taxon>Xylariomycetidae</taxon>
        <taxon>Amphisphaeriales</taxon>
        <taxon>Apiosporaceae</taxon>
        <taxon>Apiospora</taxon>
    </lineage>
</organism>
<evidence type="ECO:0000256" key="1">
    <source>
        <dbReference type="ARBA" id="ARBA00006484"/>
    </source>
</evidence>
<comment type="similarity">
    <text evidence="1">Belongs to the short-chain dehydrogenases/reductases (SDR) family.</text>
</comment>
<dbReference type="RefSeq" id="XP_066692652.1">
    <property type="nucleotide sequence ID" value="XM_066850414.1"/>
</dbReference>
<dbReference type="SUPFAM" id="SSF51735">
    <property type="entry name" value="NAD(P)-binding Rossmann-fold domains"/>
    <property type="match status" value="1"/>
</dbReference>
<comment type="caution">
    <text evidence="3">The sequence shown here is derived from an EMBL/GenBank/DDBJ whole genome shotgun (WGS) entry which is preliminary data.</text>
</comment>
<evidence type="ECO:0000313" key="3">
    <source>
        <dbReference type="EMBL" id="KAK7937324.1"/>
    </source>
</evidence>
<dbReference type="InterPro" id="IPR036291">
    <property type="entry name" value="NAD(P)-bd_dom_sf"/>
</dbReference>
<proteinExistence type="inferred from homology"/>
<name>A0ABR1PS97_9PEZI</name>
<evidence type="ECO:0000313" key="4">
    <source>
        <dbReference type="Proteomes" id="UP001391051"/>
    </source>
</evidence>
<reference evidence="3 4" key="1">
    <citation type="submission" date="2023-01" db="EMBL/GenBank/DDBJ databases">
        <title>Analysis of 21 Apiospora genomes using comparative genomics revels a genus with tremendous synthesis potential of carbohydrate active enzymes and secondary metabolites.</title>
        <authorList>
            <person name="Sorensen T."/>
        </authorList>
    </citation>
    <scope>NUCLEOTIDE SEQUENCE [LARGE SCALE GENOMIC DNA]</scope>
    <source>
        <strain evidence="3 4">CBS 24483</strain>
    </source>
</reference>
<dbReference type="Gene3D" id="3.40.50.720">
    <property type="entry name" value="NAD(P)-binding Rossmann-like Domain"/>
    <property type="match status" value="1"/>
</dbReference>
<evidence type="ECO:0000256" key="2">
    <source>
        <dbReference type="ARBA" id="ARBA00023002"/>
    </source>
</evidence>
<dbReference type="Proteomes" id="UP001391051">
    <property type="component" value="Unassembled WGS sequence"/>
</dbReference>
<dbReference type="GeneID" id="92083476"/>
<gene>
    <name evidence="3" type="ORF">PG986_014192</name>
</gene>
<keyword evidence="4" id="KW-1185">Reference proteome</keyword>
<protein>
    <submittedName>
        <fullName evidence="3">Uncharacterized protein</fullName>
    </submittedName>
</protein>
<sequence length="239" mass="26668">MTSVGAISRSKKPKTKIGGVYRSQTPKTIIATGCSSGVVGNEPSCPILPHTSDPTDFQVLKQLLQAKQFARNYTVIIGCRDVGFATSQYAAVGYENRKHRLVFLTLEPSNLMSVHEFAEQVIARTPRDEELDYLPLDYLFLNADTAQEAGTSTHGSKWCDAHIVNHLVHMALRDTAHHYLMHLIRDWLIPAKSRVMFISSEVIRYGDPARTDKDLLAGSGADELRVYIQSKFTQLLNAH</sequence>
<accession>A0ABR1PS97</accession>
<keyword evidence="2" id="KW-0560">Oxidoreductase</keyword>
<dbReference type="PANTHER" id="PTHR24320:SF148">
    <property type="entry name" value="NAD(P)-BINDING ROSSMANN-FOLD SUPERFAMILY PROTEIN"/>
    <property type="match status" value="1"/>
</dbReference>